<evidence type="ECO:0000256" key="2">
    <source>
        <dbReference type="ARBA" id="ARBA00022900"/>
    </source>
</evidence>
<dbReference type="Proteomes" id="UP001195483">
    <property type="component" value="Unassembled WGS sequence"/>
</dbReference>
<reference evidence="4" key="2">
    <citation type="journal article" date="2021" name="Genome Biol. Evol.">
        <title>Developing a high-quality reference genome for a parasitic bivalve with doubly uniparental inheritance (Bivalvia: Unionida).</title>
        <authorList>
            <person name="Smith C.H."/>
        </authorList>
    </citation>
    <scope>NUCLEOTIDE SEQUENCE</scope>
    <source>
        <strain evidence="4">CHS0354</strain>
        <tissue evidence="4">Mantle</tissue>
    </source>
</reference>
<dbReference type="InterPro" id="IPR011061">
    <property type="entry name" value="Hirudin/antistatin"/>
</dbReference>
<dbReference type="AlphaFoldDB" id="A0AAE0VGF9"/>
<comment type="caution">
    <text evidence="4">The sequence shown here is derived from an EMBL/GenBank/DDBJ whole genome shotgun (WGS) entry which is preliminary data.</text>
</comment>
<evidence type="ECO:0000256" key="1">
    <source>
        <dbReference type="ARBA" id="ARBA00022690"/>
    </source>
</evidence>
<gene>
    <name evidence="4" type="ORF">CHS0354_008446</name>
</gene>
<dbReference type="EMBL" id="JAEAOA010000557">
    <property type="protein sequence ID" value="KAK3577348.1"/>
    <property type="molecule type" value="Genomic_DNA"/>
</dbReference>
<keyword evidence="5" id="KW-1185">Reference proteome</keyword>
<dbReference type="Gene3D" id="2.10.22.10">
    <property type="entry name" value="Antistasin, domain 1"/>
    <property type="match status" value="1"/>
</dbReference>
<keyword evidence="2" id="KW-0722">Serine protease inhibitor</keyword>
<evidence type="ECO:0000313" key="5">
    <source>
        <dbReference type="Proteomes" id="UP001195483"/>
    </source>
</evidence>
<protein>
    <recommendedName>
        <fullName evidence="3">Antistasin-like domain-containing protein</fullName>
    </recommendedName>
</protein>
<dbReference type="InterPro" id="IPR004094">
    <property type="entry name" value="Antistasin-like"/>
</dbReference>
<sequence length="76" mass="8669">MRNLPSPRYHFEHTTPPSEMSKEDACAVAHTKCQLNCPYGFMTDSDHCDICICKDDIYAFGTNNISNLQKEKEVLN</sequence>
<keyword evidence="1" id="KW-0646">Protease inhibitor</keyword>
<accession>A0AAE0VGF9</accession>
<organism evidence="4 5">
    <name type="scientific">Potamilus streckersoni</name>
    <dbReference type="NCBI Taxonomy" id="2493646"/>
    <lineage>
        <taxon>Eukaryota</taxon>
        <taxon>Metazoa</taxon>
        <taxon>Spiralia</taxon>
        <taxon>Lophotrochozoa</taxon>
        <taxon>Mollusca</taxon>
        <taxon>Bivalvia</taxon>
        <taxon>Autobranchia</taxon>
        <taxon>Heteroconchia</taxon>
        <taxon>Palaeoheterodonta</taxon>
        <taxon>Unionida</taxon>
        <taxon>Unionoidea</taxon>
        <taxon>Unionidae</taxon>
        <taxon>Ambleminae</taxon>
        <taxon>Lampsilini</taxon>
        <taxon>Potamilus</taxon>
    </lineage>
</organism>
<evidence type="ECO:0000259" key="3">
    <source>
        <dbReference type="Pfam" id="PF02822"/>
    </source>
</evidence>
<evidence type="ECO:0000313" key="4">
    <source>
        <dbReference type="EMBL" id="KAK3577348.1"/>
    </source>
</evidence>
<name>A0AAE0VGF9_9BIVA</name>
<reference evidence="4" key="3">
    <citation type="submission" date="2023-05" db="EMBL/GenBank/DDBJ databases">
        <authorList>
            <person name="Smith C.H."/>
        </authorList>
    </citation>
    <scope>NUCLEOTIDE SEQUENCE</scope>
    <source>
        <strain evidence="4">CHS0354</strain>
        <tissue evidence="4">Mantle</tissue>
    </source>
</reference>
<proteinExistence type="predicted"/>
<reference evidence="4" key="1">
    <citation type="journal article" date="2021" name="Genome Biol. Evol.">
        <title>A High-Quality Reference Genome for a Parasitic Bivalve with Doubly Uniparental Inheritance (Bivalvia: Unionida).</title>
        <authorList>
            <person name="Smith C.H."/>
        </authorList>
    </citation>
    <scope>NUCLEOTIDE SEQUENCE</scope>
    <source>
        <strain evidence="4">CHS0354</strain>
    </source>
</reference>
<dbReference type="SUPFAM" id="SSF57262">
    <property type="entry name" value="Leech antihemostatic proteins"/>
    <property type="match status" value="1"/>
</dbReference>
<dbReference type="Pfam" id="PF02822">
    <property type="entry name" value="Antistasin"/>
    <property type="match status" value="1"/>
</dbReference>
<dbReference type="GO" id="GO:0004867">
    <property type="term" value="F:serine-type endopeptidase inhibitor activity"/>
    <property type="evidence" value="ECO:0007669"/>
    <property type="project" value="UniProtKB-KW"/>
</dbReference>
<feature type="domain" description="Antistasin-like" evidence="3">
    <location>
        <begin position="31"/>
        <end position="53"/>
    </location>
</feature>